<feature type="coiled-coil region" evidence="1">
    <location>
        <begin position="209"/>
        <end position="236"/>
    </location>
</feature>
<feature type="domain" description="PocR" evidence="4">
    <location>
        <begin position="32"/>
        <end position="193"/>
    </location>
</feature>
<proteinExistence type="predicted"/>
<evidence type="ECO:0000313" key="6">
    <source>
        <dbReference type="Proteomes" id="UP000327030"/>
    </source>
</evidence>
<evidence type="ECO:0000313" key="5">
    <source>
        <dbReference type="EMBL" id="QFJ54615.1"/>
    </source>
</evidence>
<evidence type="ECO:0000259" key="2">
    <source>
        <dbReference type="Pfam" id="PF02518"/>
    </source>
</evidence>
<reference evidence="6" key="1">
    <citation type="submission" date="2019-08" db="EMBL/GenBank/DDBJ databases">
        <title>Complete Genome Sequence of the Polysaccharide-Degrading Rumen Bacterium Pseudobutyrivibrio xylanivorans MA3014.</title>
        <authorList>
            <person name="Palevich N."/>
            <person name="Maclean P.H."/>
            <person name="Kelly W.J."/>
            <person name="Leahy S.C."/>
            <person name="Rakonjac J."/>
            <person name="Attwood G.T."/>
        </authorList>
    </citation>
    <scope>NUCLEOTIDE SEQUENCE [LARGE SCALE GENOMIC DNA]</scope>
    <source>
        <strain evidence="6">MA3014</strain>
    </source>
</reference>
<dbReference type="AlphaFoldDB" id="A0A5P6VPK6"/>
<dbReference type="Pfam" id="PF02518">
    <property type="entry name" value="HATPase_c"/>
    <property type="match status" value="1"/>
</dbReference>
<dbReference type="PANTHER" id="PTHR34220:SF7">
    <property type="entry name" value="SENSOR HISTIDINE KINASE YPDA"/>
    <property type="match status" value="1"/>
</dbReference>
<keyword evidence="5" id="KW-0418">Kinase</keyword>
<dbReference type="PANTHER" id="PTHR34220">
    <property type="entry name" value="SENSOR HISTIDINE KINASE YPDA"/>
    <property type="match status" value="1"/>
</dbReference>
<dbReference type="InterPro" id="IPR050640">
    <property type="entry name" value="Bact_2-comp_sensor_kinase"/>
</dbReference>
<evidence type="ECO:0000256" key="1">
    <source>
        <dbReference type="SAM" id="Coils"/>
    </source>
</evidence>
<dbReference type="Pfam" id="PF10114">
    <property type="entry name" value="PocR"/>
    <property type="match status" value="1"/>
</dbReference>
<dbReference type="KEGG" id="pxv:FXF36_06990"/>
<accession>A0A5P6VPK6</accession>
<dbReference type="RefSeq" id="WP_151623102.1">
    <property type="nucleotide sequence ID" value="NZ_CP043028.1"/>
</dbReference>
<dbReference type="GO" id="GO:0016020">
    <property type="term" value="C:membrane"/>
    <property type="evidence" value="ECO:0007669"/>
    <property type="project" value="InterPro"/>
</dbReference>
<gene>
    <name evidence="5" type="ORF">FXF36_06990</name>
</gene>
<dbReference type="InterPro" id="IPR003594">
    <property type="entry name" value="HATPase_dom"/>
</dbReference>
<protein>
    <submittedName>
        <fullName evidence="5">Histidine kinase</fullName>
    </submittedName>
</protein>
<organism evidence="5 6">
    <name type="scientific">Pseudobutyrivibrio xylanivorans</name>
    <dbReference type="NCBI Taxonomy" id="185007"/>
    <lineage>
        <taxon>Bacteria</taxon>
        <taxon>Bacillati</taxon>
        <taxon>Bacillota</taxon>
        <taxon>Clostridia</taxon>
        <taxon>Lachnospirales</taxon>
        <taxon>Lachnospiraceae</taxon>
        <taxon>Pseudobutyrivibrio</taxon>
    </lineage>
</organism>
<dbReference type="InterPro" id="IPR018771">
    <property type="entry name" value="PocR_dom"/>
</dbReference>
<feature type="domain" description="Signal transduction histidine kinase internal region" evidence="3">
    <location>
        <begin position="229"/>
        <end position="307"/>
    </location>
</feature>
<sequence>MNKLNMQGAQNPETEDISDVEISLKNFDIVHLFGKEKLEAIQERISKVTGLAFVTVDFKGQPVTESTYFTEFCHCVRENKLTEQGCWSSDAYGAVQATITKKPSIYFCPCGLLEIAIPLIVRGHYLGGFIGGQVWCEDAPDSIVRLENILGQPELLESSGIDLNLRKKATALSYEQFCNVADLAAMIINQMTEYELSKLEGPKSDRGKIEALEREIQSLRYQKRQREMQLASMENNNNSRFVLNTLTSIANLSIIENATETNAALIVCIEYIKSLMNVKNNFWSLMEELDNVERYLTIQKLRYEDRLNYTIEVPEKLRLQRIPSNTLQAFVHQAVEHGVALKENGGTVKVSVQYMDDEVVIYIDDDGPGLNNEQLEKFYGHFDNGIYSDGILQSIETASKRMRLLFGKEYDVVTEVVENEGRRVCIRYPRYFDEGVITDVPDSNRG</sequence>
<dbReference type="InterPro" id="IPR010559">
    <property type="entry name" value="Sig_transdc_His_kin_internal"/>
</dbReference>
<dbReference type="EMBL" id="CP043028">
    <property type="protein sequence ID" value="QFJ54615.1"/>
    <property type="molecule type" value="Genomic_DNA"/>
</dbReference>
<name>A0A5P6VPK6_PSEXY</name>
<dbReference type="SUPFAM" id="SSF55874">
    <property type="entry name" value="ATPase domain of HSP90 chaperone/DNA topoisomerase II/histidine kinase"/>
    <property type="match status" value="1"/>
</dbReference>
<dbReference type="Gene3D" id="3.30.565.10">
    <property type="entry name" value="Histidine kinase-like ATPase, C-terminal domain"/>
    <property type="match status" value="1"/>
</dbReference>
<dbReference type="OrthoDB" id="1410840at2"/>
<dbReference type="InterPro" id="IPR036890">
    <property type="entry name" value="HATPase_C_sf"/>
</dbReference>
<feature type="domain" description="Histidine kinase/HSP90-like ATPase" evidence="2">
    <location>
        <begin position="327"/>
        <end position="387"/>
    </location>
</feature>
<keyword evidence="5" id="KW-0808">Transferase</keyword>
<dbReference type="GO" id="GO:0000155">
    <property type="term" value="F:phosphorelay sensor kinase activity"/>
    <property type="evidence" value="ECO:0007669"/>
    <property type="project" value="InterPro"/>
</dbReference>
<evidence type="ECO:0000259" key="4">
    <source>
        <dbReference type="Pfam" id="PF10114"/>
    </source>
</evidence>
<dbReference type="Pfam" id="PF06580">
    <property type="entry name" value="His_kinase"/>
    <property type="match status" value="1"/>
</dbReference>
<evidence type="ECO:0000259" key="3">
    <source>
        <dbReference type="Pfam" id="PF06580"/>
    </source>
</evidence>
<dbReference type="Proteomes" id="UP000327030">
    <property type="component" value="Chromosome 1"/>
</dbReference>
<keyword evidence="1" id="KW-0175">Coiled coil</keyword>